<dbReference type="EMBL" id="LWDF02002065">
    <property type="protein sequence ID" value="KAE8236768.1"/>
    <property type="molecule type" value="Genomic_DNA"/>
</dbReference>
<proteinExistence type="predicted"/>
<feature type="compositionally biased region" description="Low complexity" evidence="1">
    <location>
        <begin position="72"/>
        <end position="114"/>
    </location>
</feature>
<dbReference type="AlphaFoldDB" id="A0A8T8SBS0"/>
<reference evidence="2" key="1">
    <citation type="submission" date="2016-04" db="EMBL/GenBank/DDBJ databases">
        <authorList>
            <person name="Nguyen H.D."/>
            <person name="Samba Siva P."/>
            <person name="Cullis J."/>
            <person name="Levesque C.A."/>
            <person name="Hambleton S."/>
        </authorList>
    </citation>
    <scope>NUCLEOTIDE SEQUENCE</scope>
    <source>
        <strain evidence="2">DAOMC 236416</strain>
    </source>
</reference>
<dbReference type="Proteomes" id="UP000077521">
    <property type="component" value="Unassembled WGS sequence"/>
</dbReference>
<comment type="caution">
    <text evidence="2">The sequence shown here is derived from an EMBL/GenBank/DDBJ whole genome shotgun (WGS) entry which is preliminary data.</text>
</comment>
<gene>
    <name evidence="2" type="ORF">A4X13_0g9033</name>
</gene>
<evidence type="ECO:0000313" key="3">
    <source>
        <dbReference type="Proteomes" id="UP000077521"/>
    </source>
</evidence>
<feature type="region of interest" description="Disordered" evidence="1">
    <location>
        <begin position="42"/>
        <end position="130"/>
    </location>
</feature>
<feature type="region of interest" description="Disordered" evidence="1">
    <location>
        <begin position="273"/>
        <end position="340"/>
    </location>
</feature>
<accession>A0A8T8SBS0</accession>
<feature type="compositionally biased region" description="Polar residues" evidence="1">
    <location>
        <begin position="42"/>
        <end position="64"/>
    </location>
</feature>
<protein>
    <submittedName>
        <fullName evidence="2">Uncharacterized protein</fullName>
    </submittedName>
</protein>
<name>A0A8T8SBS0_9BASI</name>
<evidence type="ECO:0000256" key="1">
    <source>
        <dbReference type="SAM" id="MobiDB-lite"/>
    </source>
</evidence>
<feature type="compositionally biased region" description="Pro residues" evidence="1">
    <location>
        <begin position="299"/>
        <end position="323"/>
    </location>
</feature>
<organism evidence="2 3">
    <name type="scientific">Tilletia indica</name>
    <dbReference type="NCBI Taxonomy" id="43049"/>
    <lineage>
        <taxon>Eukaryota</taxon>
        <taxon>Fungi</taxon>
        <taxon>Dikarya</taxon>
        <taxon>Basidiomycota</taxon>
        <taxon>Ustilaginomycotina</taxon>
        <taxon>Exobasidiomycetes</taxon>
        <taxon>Tilletiales</taxon>
        <taxon>Tilletiaceae</taxon>
        <taxon>Tilletia</taxon>
    </lineage>
</organism>
<reference evidence="2" key="2">
    <citation type="journal article" date="2019" name="IMA Fungus">
        <title>Genome sequencing and comparison of five Tilletia species to identify candidate genes for the detection of regulated species infecting wheat.</title>
        <authorList>
            <person name="Nguyen H.D.T."/>
            <person name="Sultana T."/>
            <person name="Kesanakurti P."/>
            <person name="Hambleton S."/>
        </authorList>
    </citation>
    <scope>NUCLEOTIDE SEQUENCE</scope>
    <source>
        <strain evidence="2">DAOMC 236416</strain>
    </source>
</reference>
<keyword evidence="3" id="KW-1185">Reference proteome</keyword>
<feature type="non-terminal residue" evidence="2">
    <location>
        <position position="340"/>
    </location>
</feature>
<evidence type="ECO:0000313" key="2">
    <source>
        <dbReference type="EMBL" id="KAE8236768.1"/>
    </source>
</evidence>
<sequence>MAAPNIIALSASGEPVVLMTVPSVPNPMQAYPGLYHRLQHQVQPTAQHQSHPQNQHQLQASTHLQPQPQPPAQARTQVQVQSQSQPQAQAQAQNAQSQARRELQALSQSPLQQLGPRPEHGVPAASTSHHPGSVEVLLQQVLQQNKAYNQSMHSKIVADIQIIQQQFLREVSLHSGMLTRLQPQLSARVNERGAQIQTQLQMVLGRIGNGLREVERGSQARLEGLLAGTRRVHEEASRQVNVDPAGWQRVQSALLAALNNGLAPQAPVPAPAPAALPAPPNGIPLAPPPRYEDAIGAHPAPPAPAPAPAPPAERQAPPPPAAPAAPAVPQTLSSFPLIPP</sequence>
<feature type="compositionally biased region" description="Pro residues" evidence="1">
    <location>
        <begin position="273"/>
        <end position="289"/>
    </location>
</feature>